<keyword evidence="7 10" id="KW-0472">Membrane</keyword>
<evidence type="ECO:0000259" key="11">
    <source>
        <dbReference type="Pfam" id="PF02096"/>
    </source>
</evidence>
<dbReference type="InterPro" id="IPR028055">
    <property type="entry name" value="YidC/Oxa/ALB_C"/>
</dbReference>
<evidence type="ECO:0000256" key="8">
    <source>
        <dbReference type="ARBA" id="ARBA00023186"/>
    </source>
</evidence>
<evidence type="ECO:0000256" key="9">
    <source>
        <dbReference type="RuleBase" id="RU003945"/>
    </source>
</evidence>
<evidence type="ECO:0000313" key="13">
    <source>
        <dbReference type="Proteomes" id="UP000228867"/>
    </source>
</evidence>
<dbReference type="NCBIfam" id="TIGR03592">
    <property type="entry name" value="yidC_oxa1_cterm"/>
    <property type="match status" value="1"/>
</dbReference>
<evidence type="ECO:0000256" key="2">
    <source>
        <dbReference type="ARBA" id="ARBA00022448"/>
    </source>
</evidence>
<dbReference type="PANTHER" id="PTHR12428">
    <property type="entry name" value="OXA1"/>
    <property type="match status" value="1"/>
</dbReference>
<proteinExistence type="inferred from homology"/>
<dbReference type="InterPro" id="IPR001708">
    <property type="entry name" value="YidC/ALB3/OXA1/COX18"/>
</dbReference>
<keyword evidence="6 10" id="KW-1133">Transmembrane helix</keyword>
<dbReference type="GO" id="GO:0051205">
    <property type="term" value="P:protein insertion into membrane"/>
    <property type="evidence" value="ECO:0007669"/>
    <property type="project" value="TreeGrafter"/>
</dbReference>
<evidence type="ECO:0000256" key="5">
    <source>
        <dbReference type="ARBA" id="ARBA00022927"/>
    </source>
</evidence>
<keyword evidence="4 9" id="KW-0812">Transmembrane</keyword>
<sequence>MAYLYQTYIYQPILQALIFIYHNLAFHDLGLAIIILTTLIRIILLPLFYKGAKDQTLLQRLSPQIKKIQGDHKDNKEKQAKALMNFYREHRVNPFSGILLLILQLPIIIALYQVFLKGLSAEIFGNQMFLGLINLGQKNLWLAAFAALIQFFYGRLSMAPQPAGQSGQAVNQKTAFNPQASVTKMMTWMGPFLTLFILVSLPAAIGLYWGISTVFSLAQQLVINKKIHQQFK</sequence>
<comment type="subcellular location">
    <subcellularLocation>
        <location evidence="1">Cell membrane</location>
        <topology evidence="1">Multi-pass membrane protein</topology>
    </subcellularLocation>
    <subcellularLocation>
        <location evidence="9">Membrane</location>
        <topology evidence="9">Multi-pass membrane protein</topology>
    </subcellularLocation>
</comment>
<dbReference type="EMBL" id="PCWR01000062">
    <property type="protein sequence ID" value="PIR06215.1"/>
    <property type="molecule type" value="Genomic_DNA"/>
</dbReference>
<feature type="transmembrane region" description="Helical" evidence="10">
    <location>
        <begin position="30"/>
        <end position="49"/>
    </location>
</feature>
<feature type="domain" description="Membrane insertase YidC/Oxa/ALB C-terminal" evidence="11">
    <location>
        <begin position="30"/>
        <end position="225"/>
    </location>
</feature>
<evidence type="ECO:0000256" key="6">
    <source>
        <dbReference type="ARBA" id="ARBA00022989"/>
    </source>
</evidence>
<evidence type="ECO:0000256" key="7">
    <source>
        <dbReference type="ARBA" id="ARBA00023136"/>
    </source>
</evidence>
<dbReference type="PANTHER" id="PTHR12428:SF65">
    <property type="entry name" value="CYTOCHROME C OXIDASE ASSEMBLY PROTEIN COX18, MITOCHONDRIAL"/>
    <property type="match status" value="1"/>
</dbReference>
<gene>
    <name evidence="12" type="ORF">COV54_03105</name>
</gene>
<reference evidence="12 13" key="1">
    <citation type="submission" date="2017-09" db="EMBL/GenBank/DDBJ databases">
        <title>Depth-based differentiation of microbial function through sediment-hosted aquifers and enrichment of novel symbionts in the deep terrestrial subsurface.</title>
        <authorList>
            <person name="Probst A.J."/>
            <person name="Ladd B."/>
            <person name="Jarett J.K."/>
            <person name="Geller-Mcgrath D.E."/>
            <person name="Sieber C.M."/>
            <person name="Emerson J.B."/>
            <person name="Anantharaman K."/>
            <person name="Thomas B.C."/>
            <person name="Malmstrom R."/>
            <person name="Stieglmeier M."/>
            <person name="Klingl A."/>
            <person name="Woyke T."/>
            <person name="Ryan C.M."/>
            <person name="Banfield J.F."/>
        </authorList>
    </citation>
    <scope>NUCLEOTIDE SEQUENCE [LARGE SCALE GENOMIC DNA]</scope>
    <source>
        <strain evidence="12">CG11_big_fil_rev_8_21_14_0_20_38_23</strain>
    </source>
</reference>
<dbReference type="GO" id="GO:0032977">
    <property type="term" value="F:membrane insertase activity"/>
    <property type="evidence" value="ECO:0007669"/>
    <property type="project" value="InterPro"/>
</dbReference>
<feature type="transmembrane region" description="Helical" evidence="10">
    <location>
        <begin position="135"/>
        <end position="153"/>
    </location>
</feature>
<organism evidence="12 13">
    <name type="scientific">Candidatus Jorgensenbacteria bacterium CG11_big_fil_rev_8_21_14_0_20_38_23</name>
    <dbReference type="NCBI Taxonomy" id="1974594"/>
    <lineage>
        <taxon>Bacteria</taxon>
        <taxon>Candidatus Joergenseniibacteriota</taxon>
    </lineage>
</organism>
<keyword evidence="2" id="KW-0813">Transport</keyword>
<dbReference type="Pfam" id="PF02096">
    <property type="entry name" value="60KD_IMP"/>
    <property type="match status" value="1"/>
</dbReference>
<dbReference type="GO" id="GO:0005886">
    <property type="term" value="C:plasma membrane"/>
    <property type="evidence" value="ECO:0007669"/>
    <property type="project" value="UniProtKB-SubCell"/>
</dbReference>
<comment type="caution">
    <text evidence="12">The sequence shown here is derived from an EMBL/GenBank/DDBJ whole genome shotgun (WGS) entry which is preliminary data.</text>
</comment>
<keyword evidence="3" id="KW-1003">Cell membrane</keyword>
<feature type="transmembrane region" description="Helical" evidence="10">
    <location>
        <begin position="192"/>
        <end position="211"/>
    </location>
</feature>
<feature type="transmembrane region" description="Helical" evidence="10">
    <location>
        <begin position="94"/>
        <end position="115"/>
    </location>
</feature>
<keyword evidence="8" id="KW-0143">Chaperone</keyword>
<evidence type="ECO:0000313" key="12">
    <source>
        <dbReference type="EMBL" id="PIR06215.1"/>
    </source>
</evidence>
<evidence type="ECO:0000256" key="1">
    <source>
        <dbReference type="ARBA" id="ARBA00004651"/>
    </source>
</evidence>
<dbReference type="CDD" id="cd20070">
    <property type="entry name" value="5TM_YidC_Alb3"/>
    <property type="match status" value="1"/>
</dbReference>
<dbReference type="Proteomes" id="UP000228867">
    <property type="component" value="Unassembled WGS sequence"/>
</dbReference>
<evidence type="ECO:0000256" key="4">
    <source>
        <dbReference type="ARBA" id="ARBA00022692"/>
    </source>
</evidence>
<name>A0A2H0NDI3_9BACT</name>
<comment type="similarity">
    <text evidence="9">Belongs to the OXA1/ALB3/YidC family.</text>
</comment>
<evidence type="ECO:0000256" key="3">
    <source>
        <dbReference type="ARBA" id="ARBA00022475"/>
    </source>
</evidence>
<evidence type="ECO:0000256" key="10">
    <source>
        <dbReference type="SAM" id="Phobius"/>
    </source>
</evidence>
<dbReference type="GO" id="GO:0015031">
    <property type="term" value="P:protein transport"/>
    <property type="evidence" value="ECO:0007669"/>
    <property type="project" value="UniProtKB-KW"/>
</dbReference>
<dbReference type="AlphaFoldDB" id="A0A2H0NDI3"/>
<dbReference type="InterPro" id="IPR047196">
    <property type="entry name" value="YidC_ALB_C"/>
</dbReference>
<protein>
    <recommendedName>
        <fullName evidence="11">Membrane insertase YidC/Oxa/ALB C-terminal domain-containing protein</fullName>
    </recommendedName>
</protein>
<keyword evidence="5" id="KW-0653">Protein transport</keyword>
<accession>A0A2H0NDI3</accession>